<dbReference type="GO" id="GO:0046872">
    <property type="term" value="F:metal ion binding"/>
    <property type="evidence" value="ECO:0007669"/>
    <property type="project" value="UniProtKB-KW"/>
</dbReference>
<evidence type="ECO:0000313" key="11">
    <source>
        <dbReference type="EMBL" id="KAF9328629.1"/>
    </source>
</evidence>
<dbReference type="Gene3D" id="3.80.10.10">
    <property type="entry name" value="Ribonuclease Inhibitor"/>
    <property type="match status" value="1"/>
</dbReference>
<feature type="region of interest" description="Disordered" evidence="8">
    <location>
        <begin position="157"/>
        <end position="177"/>
    </location>
</feature>
<name>A0A9P5VKB8_9FUNG</name>
<feature type="compositionally biased region" description="Acidic residues" evidence="8">
    <location>
        <begin position="572"/>
        <end position="581"/>
    </location>
</feature>
<keyword evidence="6" id="KW-0479">Metal-binding</keyword>
<reference evidence="11" key="1">
    <citation type="journal article" date="2020" name="Fungal Divers.">
        <title>Resolving the Mortierellaceae phylogeny through synthesis of multi-gene phylogenetics and phylogenomics.</title>
        <authorList>
            <person name="Vandepol N."/>
            <person name="Liber J."/>
            <person name="Desiro A."/>
            <person name="Na H."/>
            <person name="Kennedy M."/>
            <person name="Barry K."/>
            <person name="Grigoriev I.V."/>
            <person name="Miller A.N."/>
            <person name="O'Donnell K."/>
            <person name="Stajich J.E."/>
            <person name="Bonito G."/>
        </authorList>
    </citation>
    <scope>NUCLEOTIDE SEQUENCE</scope>
    <source>
        <strain evidence="11">NVP1</strain>
    </source>
</reference>
<comment type="similarity">
    <text evidence="3">Belongs to the DNA polymerase type-B-like family.</text>
</comment>
<keyword evidence="5" id="KW-0808">Transferase</keyword>
<dbReference type="AlphaFoldDB" id="A0A9P5VKB8"/>
<evidence type="ECO:0000256" key="3">
    <source>
        <dbReference type="ARBA" id="ARBA00008593"/>
    </source>
</evidence>
<gene>
    <name evidence="11" type="ORF">BG006_008213</name>
</gene>
<dbReference type="InterPro" id="IPR002058">
    <property type="entry name" value="PAP_assoc"/>
</dbReference>
<feature type="compositionally biased region" description="Polar residues" evidence="8">
    <location>
        <begin position="652"/>
        <end position="672"/>
    </location>
</feature>
<dbReference type="Gene3D" id="1.10.1410.10">
    <property type="match status" value="1"/>
</dbReference>
<organism evidence="11 12">
    <name type="scientific">Podila minutissima</name>
    <dbReference type="NCBI Taxonomy" id="64525"/>
    <lineage>
        <taxon>Eukaryota</taxon>
        <taxon>Fungi</taxon>
        <taxon>Fungi incertae sedis</taxon>
        <taxon>Mucoromycota</taxon>
        <taxon>Mortierellomycotina</taxon>
        <taxon>Mortierellomycetes</taxon>
        <taxon>Mortierellales</taxon>
        <taxon>Mortierellaceae</taxon>
        <taxon>Podila</taxon>
    </lineage>
</organism>
<dbReference type="EC" id="2.7.7.19" evidence="4"/>
<proteinExistence type="inferred from homology"/>
<evidence type="ECO:0000313" key="12">
    <source>
        <dbReference type="Proteomes" id="UP000696485"/>
    </source>
</evidence>
<feature type="compositionally biased region" description="Low complexity" evidence="8">
    <location>
        <begin position="748"/>
        <end position="768"/>
    </location>
</feature>
<feature type="non-terminal residue" evidence="11">
    <location>
        <position position="1045"/>
    </location>
</feature>
<dbReference type="InterPro" id="IPR001611">
    <property type="entry name" value="Leu-rich_rpt"/>
</dbReference>
<accession>A0A9P5VKB8</accession>
<feature type="compositionally biased region" description="Gly residues" evidence="8">
    <location>
        <begin position="795"/>
        <end position="806"/>
    </location>
</feature>
<feature type="compositionally biased region" description="Low complexity" evidence="8">
    <location>
        <begin position="639"/>
        <end position="651"/>
    </location>
</feature>
<evidence type="ECO:0000256" key="5">
    <source>
        <dbReference type="ARBA" id="ARBA00022679"/>
    </source>
</evidence>
<dbReference type="CDD" id="cd05402">
    <property type="entry name" value="NT_PAP_TUTase"/>
    <property type="match status" value="1"/>
</dbReference>
<feature type="compositionally biased region" description="Low complexity" evidence="8">
    <location>
        <begin position="776"/>
        <end position="794"/>
    </location>
</feature>
<evidence type="ECO:0000256" key="2">
    <source>
        <dbReference type="ARBA" id="ARBA00001946"/>
    </source>
</evidence>
<dbReference type="SMART" id="SM00368">
    <property type="entry name" value="LRR_RI"/>
    <property type="match status" value="2"/>
</dbReference>
<feature type="region of interest" description="Disordered" evidence="8">
    <location>
        <begin position="26"/>
        <end position="74"/>
    </location>
</feature>
<feature type="region of interest" description="Disordered" evidence="8">
    <location>
        <begin position="87"/>
        <end position="107"/>
    </location>
</feature>
<evidence type="ECO:0000256" key="8">
    <source>
        <dbReference type="SAM" id="MobiDB-lite"/>
    </source>
</evidence>
<dbReference type="Pfam" id="PF03828">
    <property type="entry name" value="PAP_assoc"/>
    <property type="match status" value="1"/>
</dbReference>
<dbReference type="SUPFAM" id="SSF81301">
    <property type="entry name" value="Nucleotidyltransferase"/>
    <property type="match status" value="1"/>
</dbReference>
<dbReference type="Pfam" id="PF22600">
    <property type="entry name" value="MTPAP-like_central"/>
    <property type="match status" value="1"/>
</dbReference>
<dbReference type="PANTHER" id="PTHR12271">
    <property type="entry name" value="POLY A POLYMERASE CID PAP -RELATED"/>
    <property type="match status" value="1"/>
</dbReference>
<sequence length="1045" mass="114506">MAPARSSDIDTKHSLLTSPILDLKFNVNCHRPDSPSSLEDSQSESGDSLDNSDSSATSESETNTETTKDKNATMHMERDLVLSLPQVATPPLSPARPQFDQETEMQEPLSRDLDIQNLHLNAQTSYNTLEAATAQITPVSAWKSLLPGVAPAPALSPTPPMAPVKASRPPRSMNNNYKSHDLRLNEILPIVLPPEREAKLSMEMIDLFESLLPTEESHNRRTRLIKKIEDILHLEWPGQDIKAEPFGSTVNGLGTSTSDVDLCITTTWPGLKNVQMLATAFRKHGMQKVFCVAGAKVPIVKLWDPELHLSCDMNINTPLGLMNTQLIKTYVAIDPRVRPFAMIIKHWARKRVLNDAANGGTISTYTWICIVINFLQMRSPPILPALHDMPHTLSAENQVINGNNTSFCEDLSKLEGFGYANKETLGGLLYAFFRRFAIEFDYDHHVISMRHGCYLTKESKDWHIPGKHYKLFCVEEPLDTSRNLGNSSDMASSKGLKQEFGRALDILIHRGSLNECCEQWVFPPIFYNNNLRNGESSGYHHTHHAAGRRYTLGYRQNNNHNNNYNQYKAQPDIDDGDEEEGEHYANDRSYANFRSMVTTTSTGQNGGYRTNRSNSAPRLDVSAFSGYRNSVKQPPVPFTGTSSGTNNKSSSLRSPLSKNGMASSFSGSSFLNQDPFGVPNPPSFSTPSRNRSKSVSAVENNIVAIRPPIKQEKNNSVANGSVNGPVTGAHRQRRSKSSNRSDGSRHVGNNNNNSNNYSNNVNHQNHQNHQNHHNHQNQQHQQNHSHNNSTNSGNSGNGGNGNGNGNKQGRSNNNHNHSHNSNAPTNGSGRSPRSTVELSLADIAPKALMSSANQVSKDPESQKPGSDGKKGGNRRVVWSTNSNRGESRGTHPGNTGSSSSNHAQKGPQPETEKKAKETKALAERPEQAGPRKGTAKIRDSDAQALCEALKTNSTLTALNLGCNAIGGDGAQALSEALKINASLTTVSLDHNAIGDHGAQALSKALKTNSTLTVQTNSTLTVQTNSTLTVQTNSTLRMLTWRTTRL</sequence>
<evidence type="ECO:0000256" key="1">
    <source>
        <dbReference type="ARBA" id="ARBA00001936"/>
    </source>
</evidence>
<evidence type="ECO:0000259" key="10">
    <source>
        <dbReference type="Pfam" id="PF22600"/>
    </source>
</evidence>
<feature type="compositionally biased region" description="Polar residues" evidence="8">
    <location>
        <begin position="714"/>
        <end position="724"/>
    </location>
</feature>
<feature type="compositionally biased region" description="Polar residues" evidence="8">
    <location>
        <begin position="892"/>
        <end position="903"/>
    </location>
</feature>
<feature type="domain" description="PAP-associated" evidence="9">
    <location>
        <begin position="424"/>
        <end position="481"/>
    </location>
</feature>
<feature type="compositionally biased region" description="Basic and acidic residues" evidence="8">
    <location>
        <begin position="857"/>
        <end position="870"/>
    </location>
</feature>
<feature type="domain" description="Poly(A) RNA polymerase mitochondrial-like central palm" evidence="10">
    <location>
        <begin position="200"/>
        <end position="331"/>
    </location>
</feature>
<dbReference type="SUPFAM" id="SSF52047">
    <property type="entry name" value="RNI-like"/>
    <property type="match status" value="1"/>
</dbReference>
<dbReference type="GO" id="GO:1990817">
    <property type="term" value="F:poly(A) RNA polymerase activity"/>
    <property type="evidence" value="ECO:0007669"/>
    <property type="project" value="UniProtKB-EC"/>
</dbReference>
<dbReference type="GO" id="GO:0031123">
    <property type="term" value="P:RNA 3'-end processing"/>
    <property type="evidence" value="ECO:0007669"/>
    <property type="project" value="TreeGrafter"/>
</dbReference>
<feature type="compositionally biased region" description="Low complexity" evidence="8">
    <location>
        <begin position="556"/>
        <end position="567"/>
    </location>
</feature>
<evidence type="ECO:0000256" key="7">
    <source>
        <dbReference type="ARBA" id="ARBA00022842"/>
    </source>
</evidence>
<dbReference type="Proteomes" id="UP000696485">
    <property type="component" value="Unassembled WGS sequence"/>
</dbReference>
<feature type="compositionally biased region" description="Low complexity" evidence="8">
    <location>
        <begin position="807"/>
        <end position="822"/>
    </location>
</feature>
<comment type="cofactor">
    <cofactor evidence="2">
        <name>Mg(2+)</name>
        <dbReference type="ChEBI" id="CHEBI:18420"/>
    </cofactor>
</comment>
<dbReference type="InterPro" id="IPR054708">
    <property type="entry name" value="MTPAP-like_central"/>
</dbReference>
<feature type="region of interest" description="Disordered" evidence="8">
    <location>
        <begin position="850"/>
        <end position="936"/>
    </location>
</feature>
<feature type="compositionally biased region" description="Basic and acidic residues" evidence="8">
    <location>
        <begin position="910"/>
        <end position="926"/>
    </location>
</feature>
<evidence type="ECO:0000256" key="4">
    <source>
        <dbReference type="ARBA" id="ARBA00012388"/>
    </source>
</evidence>
<comment type="caution">
    <text evidence="11">The sequence shown here is derived from an EMBL/GenBank/DDBJ whole genome shotgun (WGS) entry which is preliminary data.</text>
</comment>
<feature type="region of interest" description="Disordered" evidence="8">
    <location>
        <begin position="554"/>
        <end position="835"/>
    </location>
</feature>
<dbReference type="SUPFAM" id="SSF81631">
    <property type="entry name" value="PAP/OAS1 substrate-binding domain"/>
    <property type="match status" value="1"/>
</dbReference>
<dbReference type="InterPro" id="IPR043519">
    <property type="entry name" value="NT_sf"/>
</dbReference>
<feature type="compositionally biased region" description="Polar residues" evidence="8">
    <location>
        <begin position="595"/>
        <end position="616"/>
    </location>
</feature>
<feature type="compositionally biased region" description="Polar residues" evidence="8">
    <location>
        <begin position="685"/>
        <end position="699"/>
    </location>
</feature>
<comment type="cofactor">
    <cofactor evidence="1">
        <name>Mn(2+)</name>
        <dbReference type="ChEBI" id="CHEBI:29035"/>
    </cofactor>
</comment>
<feature type="compositionally biased region" description="Low complexity" evidence="8">
    <location>
        <begin position="34"/>
        <end position="65"/>
    </location>
</feature>
<evidence type="ECO:0000259" key="9">
    <source>
        <dbReference type="Pfam" id="PF03828"/>
    </source>
</evidence>
<dbReference type="Pfam" id="PF13516">
    <property type="entry name" value="LRR_6"/>
    <property type="match status" value="2"/>
</dbReference>
<feature type="compositionally biased region" description="Polar residues" evidence="8">
    <location>
        <begin position="823"/>
        <end position="835"/>
    </location>
</feature>
<keyword evidence="12" id="KW-1185">Reference proteome</keyword>
<dbReference type="Gene3D" id="3.30.460.10">
    <property type="entry name" value="Beta Polymerase, domain 2"/>
    <property type="match status" value="1"/>
</dbReference>
<dbReference type="GO" id="GO:0010605">
    <property type="term" value="P:negative regulation of macromolecule metabolic process"/>
    <property type="evidence" value="ECO:0007669"/>
    <property type="project" value="UniProtKB-ARBA"/>
</dbReference>
<dbReference type="InterPro" id="IPR032675">
    <property type="entry name" value="LRR_dom_sf"/>
</dbReference>
<evidence type="ECO:0000256" key="6">
    <source>
        <dbReference type="ARBA" id="ARBA00022723"/>
    </source>
</evidence>
<dbReference type="PANTHER" id="PTHR12271:SF113">
    <property type="entry name" value="POLY(A) RNA POLYMERASE CID11"/>
    <property type="match status" value="1"/>
</dbReference>
<keyword evidence="7" id="KW-0460">Magnesium</keyword>
<dbReference type="EMBL" id="JAAAUY010000547">
    <property type="protein sequence ID" value="KAF9328629.1"/>
    <property type="molecule type" value="Genomic_DNA"/>
</dbReference>
<protein>
    <recommendedName>
        <fullName evidence="4">polynucleotide adenylyltransferase</fullName>
        <ecNumber evidence="4">2.7.7.19</ecNumber>
    </recommendedName>
</protein>